<keyword evidence="8" id="KW-0479">Metal-binding</keyword>
<keyword evidence="9" id="KW-0677">Repeat</keyword>
<evidence type="ECO:0000256" key="19">
    <source>
        <dbReference type="SAM" id="Phobius"/>
    </source>
</evidence>
<dbReference type="PANTHER" id="PTHR10582:SF25">
    <property type="entry name" value="TRANSIENT RECEPTOR POTENTIAL CATION CHANNEL SUBFAMILY V MEMBER 6"/>
    <property type="match status" value="1"/>
</dbReference>
<keyword evidence="13 18" id="KW-0040">ANK repeat</keyword>
<dbReference type="GO" id="GO:0005262">
    <property type="term" value="F:calcium channel activity"/>
    <property type="evidence" value="ECO:0007669"/>
    <property type="project" value="UniProtKB-KW"/>
</dbReference>
<dbReference type="PROSITE" id="PS50088">
    <property type="entry name" value="ANK_REPEAT"/>
    <property type="match status" value="1"/>
</dbReference>
<name>A0A6P6E8A0_OCTDE</name>
<feature type="transmembrane region" description="Helical" evidence="19">
    <location>
        <begin position="325"/>
        <end position="343"/>
    </location>
</feature>
<evidence type="ECO:0000256" key="14">
    <source>
        <dbReference type="ARBA" id="ARBA00023065"/>
    </source>
</evidence>
<evidence type="ECO:0000256" key="7">
    <source>
        <dbReference type="ARBA" id="ARBA00022692"/>
    </source>
</evidence>
<keyword evidence="22" id="KW-0675">Receptor</keyword>
<keyword evidence="3" id="KW-1003">Cell membrane</keyword>
<evidence type="ECO:0000313" key="21">
    <source>
        <dbReference type="Proteomes" id="UP000515203"/>
    </source>
</evidence>
<keyword evidence="4" id="KW-0597">Phosphoprotein</keyword>
<keyword evidence="15 19" id="KW-0472">Membrane</keyword>
<keyword evidence="11" id="KW-0112">Calmodulin-binding</keyword>
<dbReference type="InterPro" id="IPR024862">
    <property type="entry name" value="TRPV"/>
</dbReference>
<dbReference type="NCBIfam" id="TIGR00870">
    <property type="entry name" value="trp"/>
    <property type="match status" value="1"/>
</dbReference>
<dbReference type="InterPro" id="IPR005821">
    <property type="entry name" value="Ion_trans_dom"/>
</dbReference>
<dbReference type="Pfam" id="PF00520">
    <property type="entry name" value="Ion_trans"/>
    <property type="match status" value="1"/>
</dbReference>
<dbReference type="AlphaFoldDB" id="A0A6P6E8A0"/>
<dbReference type="CDD" id="cd22192">
    <property type="entry name" value="TRPV5-6"/>
    <property type="match status" value="1"/>
</dbReference>
<dbReference type="GO" id="GO:0046872">
    <property type="term" value="F:metal ion binding"/>
    <property type="evidence" value="ECO:0007669"/>
    <property type="project" value="UniProtKB-KW"/>
</dbReference>
<evidence type="ECO:0000256" key="3">
    <source>
        <dbReference type="ARBA" id="ARBA00022475"/>
    </source>
</evidence>
<accession>A0A6P6E8A0</accession>
<dbReference type="PRINTS" id="PR01766">
    <property type="entry name" value="ECACCHANNEL1"/>
</dbReference>
<keyword evidence="7 19" id="KW-0812">Transmembrane</keyword>
<evidence type="ECO:0000259" key="20">
    <source>
        <dbReference type="Pfam" id="PF00520"/>
    </source>
</evidence>
<evidence type="ECO:0000256" key="12">
    <source>
        <dbReference type="ARBA" id="ARBA00022989"/>
    </source>
</evidence>
<keyword evidence="5" id="KW-0109">Calcium transport</keyword>
<feature type="transmembrane region" description="Helical" evidence="19">
    <location>
        <begin position="202"/>
        <end position="226"/>
    </location>
</feature>
<evidence type="ECO:0000256" key="16">
    <source>
        <dbReference type="ARBA" id="ARBA00023303"/>
    </source>
</evidence>
<dbReference type="GeneID" id="101591477"/>
<keyword evidence="12 19" id="KW-1133">Transmembrane helix</keyword>
<dbReference type="SUPFAM" id="SSF48403">
    <property type="entry name" value="Ankyrin repeat"/>
    <property type="match status" value="1"/>
</dbReference>
<comment type="subcellular location">
    <subcellularLocation>
        <location evidence="1">Cell membrane</location>
        <topology evidence="1">Multi-pass membrane protein</topology>
    </subcellularLocation>
</comment>
<keyword evidence="6" id="KW-0107">Calcium channel</keyword>
<evidence type="ECO:0000256" key="18">
    <source>
        <dbReference type="PROSITE-ProRule" id="PRU00023"/>
    </source>
</evidence>
<protein>
    <submittedName>
        <fullName evidence="22">Transient receptor potential cation channel subfamily V member 6 isoform X2</fullName>
    </submittedName>
</protein>
<dbReference type="InterPro" id="IPR036770">
    <property type="entry name" value="Ankyrin_rpt-contain_sf"/>
</dbReference>
<feature type="transmembrane region" description="Helical" evidence="19">
    <location>
        <begin position="260"/>
        <end position="278"/>
    </location>
</feature>
<dbReference type="PROSITE" id="PS50297">
    <property type="entry name" value="ANK_REP_REGION"/>
    <property type="match status" value="1"/>
</dbReference>
<keyword evidence="14" id="KW-0406">Ion transport</keyword>
<evidence type="ECO:0000256" key="2">
    <source>
        <dbReference type="ARBA" id="ARBA00022448"/>
    </source>
</evidence>
<evidence type="ECO:0000256" key="17">
    <source>
        <dbReference type="ARBA" id="ARBA00036634"/>
    </source>
</evidence>
<evidence type="ECO:0000256" key="1">
    <source>
        <dbReference type="ARBA" id="ARBA00004651"/>
    </source>
</evidence>
<comment type="catalytic activity">
    <reaction evidence="17">
        <text>Ca(2+)(in) = Ca(2+)(out)</text>
        <dbReference type="Rhea" id="RHEA:29671"/>
        <dbReference type="ChEBI" id="CHEBI:29108"/>
    </reaction>
</comment>
<evidence type="ECO:0000256" key="4">
    <source>
        <dbReference type="ARBA" id="ARBA00022553"/>
    </source>
</evidence>
<dbReference type="InterPro" id="IPR008344">
    <property type="entry name" value="TRPV5/TRPV6"/>
</dbReference>
<evidence type="ECO:0000256" key="15">
    <source>
        <dbReference type="ARBA" id="ARBA00023136"/>
    </source>
</evidence>
<dbReference type="GO" id="GO:0098703">
    <property type="term" value="P:calcium ion import across plasma membrane"/>
    <property type="evidence" value="ECO:0007669"/>
    <property type="project" value="TreeGrafter"/>
</dbReference>
<feature type="domain" description="Ion transport" evidence="20">
    <location>
        <begin position="229"/>
        <end position="462"/>
    </location>
</feature>
<dbReference type="Gene3D" id="1.25.40.20">
    <property type="entry name" value="Ankyrin repeat-containing domain"/>
    <property type="match status" value="1"/>
</dbReference>
<keyword evidence="21" id="KW-1185">Reference proteome</keyword>
<dbReference type="SMART" id="SM00248">
    <property type="entry name" value="ANK"/>
    <property type="match status" value="2"/>
</dbReference>
<evidence type="ECO:0000256" key="9">
    <source>
        <dbReference type="ARBA" id="ARBA00022737"/>
    </source>
</evidence>
<dbReference type="CTD" id="55503"/>
<reference evidence="22" key="1">
    <citation type="submission" date="2025-08" db="UniProtKB">
        <authorList>
            <consortium name="RefSeq"/>
        </authorList>
    </citation>
    <scope>IDENTIFICATION</scope>
</reference>
<evidence type="ECO:0000256" key="10">
    <source>
        <dbReference type="ARBA" id="ARBA00022837"/>
    </source>
</evidence>
<feature type="repeat" description="ANK" evidence="18">
    <location>
        <begin position="37"/>
        <end position="69"/>
    </location>
</feature>
<dbReference type="Pfam" id="PF00023">
    <property type="entry name" value="Ank"/>
    <property type="match status" value="1"/>
</dbReference>
<dbReference type="Proteomes" id="UP000515203">
    <property type="component" value="Unplaced"/>
</dbReference>
<dbReference type="InterPro" id="IPR008345">
    <property type="entry name" value="TrpV6"/>
</dbReference>
<evidence type="ECO:0000256" key="13">
    <source>
        <dbReference type="ARBA" id="ARBA00023043"/>
    </source>
</evidence>
<dbReference type="PRINTS" id="PR01765">
    <property type="entry name" value="ECACCHANNEL"/>
</dbReference>
<keyword evidence="10" id="KW-0106">Calcium</keyword>
<gene>
    <name evidence="22" type="primary">Trpv6</name>
</gene>
<evidence type="ECO:0000256" key="11">
    <source>
        <dbReference type="ARBA" id="ARBA00022860"/>
    </source>
</evidence>
<keyword evidence="16" id="KW-0407">Ion channel</keyword>
<evidence type="ECO:0000256" key="5">
    <source>
        <dbReference type="ARBA" id="ARBA00022568"/>
    </source>
</evidence>
<evidence type="ECO:0000256" key="6">
    <source>
        <dbReference type="ARBA" id="ARBA00022673"/>
    </source>
</evidence>
<feature type="transmembrane region" description="Helical" evidence="19">
    <location>
        <begin position="299"/>
        <end position="319"/>
    </location>
</feature>
<dbReference type="FunFam" id="1.25.40.20:FF:000143">
    <property type="entry name" value="transient receptor potential cation channel subfamily V member 5"/>
    <property type="match status" value="1"/>
</dbReference>
<feature type="transmembrane region" description="Helical" evidence="19">
    <location>
        <begin position="427"/>
        <end position="449"/>
    </location>
</feature>
<organism evidence="21 22">
    <name type="scientific">Octodon degus</name>
    <name type="common">Degu</name>
    <name type="synonym">Sciurus degus</name>
    <dbReference type="NCBI Taxonomy" id="10160"/>
    <lineage>
        <taxon>Eukaryota</taxon>
        <taxon>Metazoa</taxon>
        <taxon>Chordata</taxon>
        <taxon>Craniata</taxon>
        <taxon>Vertebrata</taxon>
        <taxon>Euteleostomi</taxon>
        <taxon>Mammalia</taxon>
        <taxon>Eutheria</taxon>
        <taxon>Euarchontoglires</taxon>
        <taxon>Glires</taxon>
        <taxon>Rodentia</taxon>
        <taxon>Hystricomorpha</taxon>
        <taxon>Octodontidae</taxon>
        <taxon>Octodon</taxon>
    </lineage>
</organism>
<feature type="transmembrane region" description="Helical" evidence="19">
    <location>
        <begin position="364"/>
        <end position="386"/>
    </location>
</feature>
<dbReference type="GO" id="GO:0005516">
    <property type="term" value="F:calmodulin binding"/>
    <property type="evidence" value="ECO:0007669"/>
    <property type="project" value="UniProtKB-KW"/>
</dbReference>
<evidence type="ECO:0000313" key="22">
    <source>
        <dbReference type="RefSeq" id="XP_023568550.1"/>
    </source>
</evidence>
<keyword evidence="2" id="KW-0813">Transport</keyword>
<sequence length="602" mass="68615">MNQNVNLVRALLTHGASVSARATGLAFQLSPHNLIYYGEHPLSFAACVGNEEIVRLLIEHGADIRAQDSLGNTVLHILILQPNKTFACQMYNLLLSYDGGDHLQSLELVPNHQGLTPFKLAGVEGNTVMFQHLMQKRKHVQWIYGPLTSTLYDLTEIDSSGDEQSLLELIVTTKKREARRILDQTPVKELVSLKWKRYGRPYFCILGAIYLLYIICFTVCCVYRPLKPRTTNQTSPRDNTLLQQMLLQEAYVSPKDDLRLVGELVSVFGAVIILLVEIPDIFRLGVTCFFGQTILGGPFHVIIVTYAFLVLVTMVMRLTNTDGEVVPMSLALVLGWSNVMYFARGFQMLGPFTIMIQKMIFGDLMRFCWLMAVVILGFASAFYVIFQTEDPDELGHFYDYPMALFSTFELFLTIIDGPANYDVDLPFMYSVTYAAFAIIATLLMLNLLIAMMGDTHWRVAHEQDELWRAQVVATTVMLEKKLPRCLWPRSGICGREYGLGDRWFLRVEDRQDLNRHRIRRYAQAFHTQGSPYSQDWDKDPVEKLEVGRPVGPYLSFLTPSVSRSTSRSSTNWERLRQGALRRDLRGVINRGLEDGEGWEYQV</sequence>
<dbReference type="RefSeq" id="XP_023568550.1">
    <property type="nucleotide sequence ID" value="XM_023712782.1"/>
</dbReference>
<dbReference type="GO" id="GO:0005886">
    <property type="term" value="C:plasma membrane"/>
    <property type="evidence" value="ECO:0007669"/>
    <property type="project" value="UniProtKB-SubCell"/>
</dbReference>
<proteinExistence type="predicted"/>
<evidence type="ECO:0000256" key="8">
    <source>
        <dbReference type="ARBA" id="ARBA00022723"/>
    </source>
</evidence>
<dbReference type="InterPro" id="IPR002110">
    <property type="entry name" value="Ankyrin_rpt"/>
</dbReference>
<dbReference type="PANTHER" id="PTHR10582">
    <property type="entry name" value="TRANSIENT RECEPTOR POTENTIAL ION CHANNEL PROTEIN"/>
    <property type="match status" value="1"/>
</dbReference>